<evidence type="ECO:0000313" key="4">
    <source>
        <dbReference type="Proteomes" id="UP001175271"/>
    </source>
</evidence>
<dbReference type="CDD" id="cd01214">
    <property type="entry name" value="PTB_FAM43A"/>
    <property type="match status" value="1"/>
</dbReference>
<dbReference type="InterPro" id="IPR033930">
    <property type="entry name" value="FAM43A/B_PTB"/>
</dbReference>
<dbReference type="Pfam" id="PF14719">
    <property type="entry name" value="PID_2"/>
    <property type="match status" value="1"/>
</dbReference>
<keyword evidence="4" id="KW-1185">Reference proteome</keyword>
<name>A0AA39LNK3_9BILA</name>
<dbReference type="InterPro" id="IPR011993">
    <property type="entry name" value="PH-like_dom_sf"/>
</dbReference>
<dbReference type="Gene3D" id="2.30.29.30">
    <property type="entry name" value="Pleckstrin-homology domain (PH domain)/Phosphotyrosine-binding domain (PTB)"/>
    <property type="match status" value="1"/>
</dbReference>
<feature type="region of interest" description="Disordered" evidence="1">
    <location>
        <begin position="247"/>
        <end position="277"/>
    </location>
</feature>
<feature type="region of interest" description="Disordered" evidence="1">
    <location>
        <begin position="379"/>
        <end position="415"/>
    </location>
</feature>
<feature type="region of interest" description="Disordered" evidence="1">
    <location>
        <begin position="290"/>
        <end position="367"/>
    </location>
</feature>
<evidence type="ECO:0000256" key="1">
    <source>
        <dbReference type="SAM" id="MobiDB-lite"/>
    </source>
</evidence>
<evidence type="ECO:0000259" key="2">
    <source>
        <dbReference type="SMART" id="SM00462"/>
    </source>
</evidence>
<feature type="domain" description="PID" evidence="2">
    <location>
        <begin position="77"/>
        <end position="214"/>
    </location>
</feature>
<feature type="compositionally biased region" description="Acidic residues" evidence="1">
    <location>
        <begin position="261"/>
        <end position="277"/>
    </location>
</feature>
<dbReference type="EMBL" id="JAUCMV010000004">
    <property type="protein sequence ID" value="KAK0403922.1"/>
    <property type="molecule type" value="Genomic_DNA"/>
</dbReference>
<dbReference type="InterPro" id="IPR051133">
    <property type="entry name" value="Adapter_Engulfment-Domain"/>
</dbReference>
<dbReference type="PANTHER" id="PTHR11232">
    <property type="entry name" value="PHOSPHOTYROSINE INTERACTION DOMAIN-CONTAINING FAMILY MEMBER"/>
    <property type="match status" value="1"/>
</dbReference>
<protein>
    <recommendedName>
        <fullName evidence="2">PID domain-containing protein</fullName>
    </recommendedName>
</protein>
<evidence type="ECO:0000313" key="3">
    <source>
        <dbReference type="EMBL" id="KAK0403922.1"/>
    </source>
</evidence>
<dbReference type="SUPFAM" id="SSF50729">
    <property type="entry name" value="PH domain-like"/>
    <property type="match status" value="1"/>
</dbReference>
<dbReference type="Proteomes" id="UP001175271">
    <property type="component" value="Unassembled WGS sequence"/>
</dbReference>
<reference evidence="3" key="1">
    <citation type="submission" date="2023-06" db="EMBL/GenBank/DDBJ databases">
        <title>Genomic analysis of the entomopathogenic nematode Steinernema hermaphroditum.</title>
        <authorList>
            <person name="Schwarz E.M."/>
            <person name="Heppert J.K."/>
            <person name="Baniya A."/>
            <person name="Schwartz H.T."/>
            <person name="Tan C.-H."/>
            <person name="Antoshechkin I."/>
            <person name="Sternberg P.W."/>
            <person name="Goodrich-Blair H."/>
            <person name="Dillman A.R."/>
        </authorList>
    </citation>
    <scope>NUCLEOTIDE SEQUENCE</scope>
    <source>
        <strain evidence="3">PS9179</strain>
        <tissue evidence="3">Whole animal</tissue>
    </source>
</reference>
<feature type="compositionally biased region" description="Low complexity" evidence="1">
    <location>
        <begin position="353"/>
        <end position="365"/>
    </location>
</feature>
<accession>A0AA39LNK3</accession>
<proteinExistence type="predicted"/>
<organism evidence="3 4">
    <name type="scientific">Steinernema hermaphroditum</name>
    <dbReference type="NCBI Taxonomy" id="289476"/>
    <lineage>
        <taxon>Eukaryota</taxon>
        <taxon>Metazoa</taxon>
        <taxon>Ecdysozoa</taxon>
        <taxon>Nematoda</taxon>
        <taxon>Chromadorea</taxon>
        <taxon>Rhabditida</taxon>
        <taxon>Tylenchina</taxon>
        <taxon>Panagrolaimomorpha</taxon>
        <taxon>Strongyloidoidea</taxon>
        <taxon>Steinernematidae</taxon>
        <taxon>Steinernema</taxon>
    </lineage>
</organism>
<sequence length="450" mass="50023">MASTFGLPSQLQFNEMWTLNSQKKNMFVVHRYQDAVPKSVSRICCICMPTLASGQNAAAQFFSLPFRRKRQSYTLNPPDDVHNVVYLGNVITIYAKGAQSVEKPLGLIWKTYLGRQQKNDMQMKLMVTRSGLKAETKQQGLTEYWAHRITFCVAPPEYPKLFCWVYKHEGKRMKPELRCHAVLCKKASEPAQIAARLQEVLHAALMEYKREKVAMERARRSSTASGGAGCCPRRKLILQTGSLNFRPPVSRSKSAPRLGSIDEEEEVEEEIDDAEEENFSDWGSLCFRDTPVGDDASTSSGSFGASLKAPCDEETPAIEQEEEASHAPFTRQFSMTTREREAKRPFGLEEPGLDGASASSSCSSSDDLDLRRRLGSLVDDALSDESGYPDSMRTSSDAGSGGEKSAGSSSHGEDDYNLFYSDEELVVLEEDLCGRMREILATPDDLVSPL</sequence>
<dbReference type="PANTHER" id="PTHR11232:SF2">
    <property type="entry name" value="FI05246P"/>
    <property type="match status" value="1"/>
</dbReference>
<comment type="caution">
    <text evidence="3">The sequence shown here is derived from an EMBL/GenBank/DDBJ whole genome shotgun (WGS) entry which is preliminary data.</text>
</comment>
<dbReference type="AlphaFoldDB" id="A0AA39LNK3"/>
<dbReference type="SMART" id="SM00462">
    <property type="entry name" value="PTB"/>
    <property type="match status" value="1"/>
</dbReference>
<dbReference type="InterPro" id="IPR006020">
    <property type="entry name" value="PTB/PI_dom"/>
</dbReference>
<feature type="compositionally biased region" description="Basic and acidic residues" evidence="1">
    <location>
        <begin position="337"/>
        <end position="347"/>
    </location>
</feature>
<feature type="compositionally biased region" description="Acidic residues" evidence="1">
    <location>
        <begin position="312"/>
        <end position="322"/>
    </location>
</feature>
<gene>
    <name evidence="3" type="ORF">QR680_017196</name>
</gene>